<feature type="domain" description="NADP-dependent oxidoreductase" evidence="2">
    <location>
        <begin position="25"/>
        <end position="318"/>
    </location>
</feature>
<gene>
    <name evidence="3" type="ORF">FOY51_13510</name>
</gene>
<evidence type="ECO:0000313" key="4">
    <source>
        <dbReference type="Proteomes" id="UP000322244"/>
    </source>
</evidence>
<dbReference type="AlphaFoldDB" id="A0A5A7SAZ6"/>
<keyword evidence="4" id="KW-1185">Reference proteome</keyword>
<accession>A0A5A7SAZ6</accession>
<dbReference type="Proteomes" id="UP000322244">
    <property type="component" value="Unassembled WGS sequence"/>
</dbReference>
<dbReference type="GO" id="GO:0005829">
    <property type="term" value="C:cytosol"/>
    <property type="evidence" value="ECO:0007669"/>
    <property type="project" value="TreeGrafter"/>
</dbReference>
<organism evidence="3 4">
    <name type="scientific">Antrihabitans cavernicola</name>
    <dbReference type="NCBI Taxonomy" id="2495913"/>
    <lineage>
        <taxon>Bacteria</taxon>
        <taxon>Bacillati</taxon>
        <taxon>Actinomycetota</taxon>
        <taxon>Actinomycetes</taxon>
        <taxon>Mycobacteriales</taxon>
        <taxon>Nocardiaceae</taxon>
        <taxon>Antrihabitans</taxon>
    </lineage>
</organism>
<evidence type="ECO:0000313" key="3">
    <source>
        <dbReference type="EMBL" id="KAA0022694.1"/>
    </source>
</evidence>
<dbReference type="SUPFAM" id="SSF51430">
    <property type="entry name" value="NAD(P)-linked oxidoreductase"/>
    <property type="match status" value="1"/>
</dbReference>
<evidence type="ECO:0000259" key="2">
    <source>
        <dbReference type="Pfam" id="PF00248"/>
    </source>
</evidence>
<dbReference type="InterPro" id="IPR018170">
    <property type="entry name" value="Aldo/ket_reductase_CS"/>
</dbReference>
<protein>
    <submittedName>
        <fullName evidence="3">Aldo/keto reductase</fullName>
    </submittedName>
</protein>
<dbReference type="PANTHER" id="PTHR43364:SF18">
    <property type="entry name" value="OXIDOREDUCTASE"/>
    <property type="match status" value="1"/>
</dbReference>
<evidence type="ECO:0000256" key="1">
    <source>
        <dbReference type="ARBA" id="ARBA00023002"/>
    </source>
</evidence>
<dbReference type="GO" id="GO:0016491">
    <property type="term" value="F:oxidoreductase activity"/>
    <property type="evidence" value="ECO:0007669"/>
    <property type="project" value="UniProtKB-KW"/>
</dbReference>
<dbReference type="Pfam" id="PF00248">
    <property type="entry name" value="Aldo_ket_red"/>
    <property type="match status" value="1"/>
</dbReference>
<comment type="caution">
    <text evidence="3">The sequence shown here is derived from an EMBL/GenBank/DDBJ whole genome shotgun (WGS) entry which is preliminary data.</text>
</comment>
<dbReference type="CDD" id="cd19091">
    <property type="entry name" value="AKR_PsAKR"/>
    <property type="match status" value="1"/>
</dbReference>
<dbReference type="PRINTS" id="PR00069">
    <property type="entry name" value="ALDKETRDTASE"/>
</dbReference>
<dbReference type="OrthoDB" id="9768793at2"/>
<dbReference type="PROSITE" id="PS00062">
    <property type="entry name" value="ALDOKETO_REDUCTASE_2"/>
    <property type="match status" value="1"/>
</dbReference>
<dbReference type="InterPro" id="IPR036812">
    <property type="entry name" value="NAD(P)_OxRdtase_dom_sf"/>
</dbReference>
<dbReference type="Gene3D" id="3.20.20.100">
    <property type="entry name" value="NADP-dependent oxidoreductase domain"/>
    <property type="match status" value="1"/>
</dbReference>
<sequence length="345" mass="37639">MEYKRLGDSGLLVPQLSFGAGTFGGSGELFGAWGSVDVDEARRMVDICLDAGVTLFDTADVYSGGASEQVLGAAVRGRRDRLLISTKAALPMGDGPNDAGTSRSRLITSVESALRRLDTDHIDLFQLHAYDAGAPIDEVLSTLDRLVADGKIRYVGVSNFAGWQLMKSLASADRNGWPRYVAHQVYYSLIGRDYEWDLMPLGASEGIGALVWSPLGWGRLTGKIRRGAELPAGSRLHRTAEFGPPVDDDLLYDVVDVLDQIAIETERTVPQIALNWLLSRPTVSSVIVGARNAKQLQQNLGAVGWQLTPEQIARLDQVSSRPAPYPHFPYYRQEGFARLNPPMIA</sequence>
<dbReference type="InterPro" id="IPR050523">
    <property type="entry name" value="AKR_Detox_Biosynth"/>
</dbReference>
<proteinExistence type="predicted"/>
<reference evidence="3 4" key="1">
    <citation type="submission" date="2019-07" db="EMBL/GenBank/DDBJ databases">
        <title>Rhodococcus cavernicolus sp. nov., isolated from a cave.</title>
        <authorList>
            <person name="Lee S.D."/>
        </authorList>
    </citation>
    <scope>NUCLEOTIDE SEQUENCE [LARGE SCALE GENOMIC DNA]</scope>
    <source>
        <strain evidence="3 4">C1-24</strain>
    </source>
</reference>
<dbReference type="InterPro" id="IPR023210">
    <property type="entry name" value="NADP_OxRdtase_dom"/>
</dbReference>
<keyword evidence="1" id="KW-0560">Oxidoreductase</keyword>
<dbReference type="FunFam" id="3.20.20.100:FF:000004">
    <property type="entry name" value="Oxidoreductase, aldo/keto reductase"/>
    <property type="match status" value="1"/>
</dbReference>
<dbReference type="InterPro" id="IPR020471">
    <property type="entry name" value="AKR"/>
</dbReference>
<dbReference type="EMBL" id="VLNY01000005">
    <property type="protein sequence ID" value="KAA0022694.1"/>
    <property type="molecule type" value="Genomic_DNA"/>
</dbReference>
<dbReference type="PANTHER" id="PTHR43364">
    <property type="entry name" value="NADH-SPECIFIC METHYLGLYOXAL REDUCTASE-RELATED"/>
    <property type="match status" value="1"/>
</dbReference>
<dbReference type="RefSeq" id="WP_149430748.1">
    <property type="nucleotide sequence ID" value="NZ_VLNY01000005.1"/>
</dbReference>
<name>A0A5A7SAZ6_9NOCA</name>